<dbReference type="Gene3D" id="2.40.40.10">
    <property type="entry name" value="RlpA-like domain"/>
    <property type="match status" value="1"/>
</dbReference>
<dbReference type="GO" id="GO:0005576">
    <property type="term" value="C:extracellular region"/>
    <property type="evidence" value="ECO:0007669"/>
    <property type="project" value="UniProtKB-SubCell"/>
</dbReference>
<accession>A0A4Q9NKD3</accession>
<dbReference type="InterPro" id="IPR036908">
    <property type="entry name" value="RlpA-like_sf"/>
</dbReference>
<comment type="subcellular location">
    <subcellularLocation>
        <location evidence="1">Secreted</location>
    </subcellularLocation>
</comment>
<dbReference type="AlphaFoldDB" id="A0A4Q9NKD3"/>
<dbReference type="InterPro" id="IPR010829">
    <property type="entry name" value="Cerato-platanin"/>
</dbReference>
<reference evidence="4 5" key="1">
    <citation type="submission" date="2019-01" db="EMBL/GenBank/DDBJ databases">
        <title>Draft genome sequences of three monokaryotic isolates of the white-rot basidiomycete fungus Dichomitus squalens.</title>
        <authorList>
            <consortium name="DOE Joint Genome Institute"/>
            <person name="Lopez S.C."/>
            <person name="Andreopoulos B."/>
            <person name="Pangilinan J."/>
            <person name="Lipzen A."/>
            <person name="Riley R."/>
            <person name="Ahrendt S."/>
            <person name="Ng V."/>
            <person name="Barry K."/>
            <person name="Daum C."/>
            <person name="Grigoriev I.V."/>
            <person name="Hilden K.S."/>
            <person name="Makela M.R."/>
            <person name="de Vries R.P."/>
        </authorList>
    </citation>
    <scope>NUCLEOTIDE SEQUENCE [LARGE SCALE GENOMIC DNA]</scope>
    <source>
        <strain evidence="4 5">CBS 464.89</strain>
    </source>
</reference>
<evidence type="ECO:0000313" key="4">
    <source>
        <dbReference type="EMBL" id="TBU57042.1"/>
    </source>
</evidence>
<dbReference type="EMBL" id="ML145142">
    <property type="protein sequence ID" value="TBU57042.1"/>
    <property type="molecule type" value="Genomic_DNA"/>
</dbReference>
<evidence type="ECO:0000256" key="3">
    <source>
        <dbReference type="ARBA" id="ARBA00022525"/>
    </source>
</evidence>
<keyword evidence="3" id="KW-0964">Secreted</keyword>
<gene>
    <name evidence="4" type="ORF">BD310DRAFT_949690</name>
</gene>
<keyword evidence="5" id="KW-1185">Reference proteome</keyword>
<dbReference type="CDD" id="cd22778">
    <property type="entry name" value="DPBB_CEPL-like"/>
    <property type="match status" value="1"/>
</dbReference>
<evidence type="ECO:0000256" key="2">
    <source>
        <dbReference type="ARBA" id="ARBA00010421"/>
    </source>
</evidence>
<protein>
    <submittedName>
        <fullName evidence="4">Cerato-platanin-domain-containing protein</fullName>
    </submittedName>
</protein>
<comment type="similarity">
    <text evidence="2">Belongs to the cerato-platanin family.</text>
</comment>
<name>A0A4Q9NKD3_9APHY</name>
<proteinExistence type="inferred from homology"/>
<dbReference type="Pfam" id="PF07249">
    <property type="entry name" value="Cerato-platanin"/>
    <property type="match status" value="1"/>
</dbReference>
<evidence type="ECO:0000313" key="5">
    <source>
        <dbReference type="Proteomes" id="UP000292082"/>
    </source>
</evidence>
<dbReference type="Proteomes" id="UP000292082">
    <property type="component" value="Unassembled WGS sequence"/>
</dbReference>
<organism evidence="4 5">
    <name type="scientific">Dichomitus squalens</name>
    <dbReference type="NCBI Taxonomy" id="114155"/>
    <lineage>
        <taxon>Eukaryota</taxon>
        <taxon>Fungi</taxon>
        <taxon>Dikarya</taxon>
        <taxon>Basidiomycota</taxon>
        <taxon>Agaricomycotina</taxon>
        <taxon>Agaricomycetes</taxon>
        <taxon>Polyporales</taxon>
        <taxon>Polyporaceae</taxon>
        <taxon>Dichomitus</taxon>
    </lineage>
</organism>
<sequence>MQFLSLSAGLLFLSTVLAQTGKFNTNLTYDQIYDNGDESTQAIACSNGANGVIDKEGALTLSEIIGWPNIAGAPAIKHWNSPNCSTCWELTYNDAILHVFAIDTATDGFNVGLNVMNNLTNGSAVDLGRVAITAVQVLAAACEQESPRRHPPPSAP</sequence>
<evidence type="ECO:0000256" key="1">
    <source>
        <dbReference type="ARBA" id="ARBA00004613"/>
    </source>
</evidence>